<reference evidence="2" key="1">
    <citation type="submission" date="2021-01" db="EMBL/GenBank/DDBJ databases">
        <authorList>
            <person name="Corre E."/>
            <person name="Pelletier E."/>
            <person name="Niang G."/>
            <person name="Scheremetjew M."/>
            <person name="Finn R."/>
            <person name="Kale V."/>
            <person name="Holt S."/>
            <person name="Cochrane G."/>
            <person name="Meng A."/>
            <person name="Brown T."/>
            <person name="Cohen L."/>
        </authorList>
    </citation>
    <scope>NUCLEOTIDE SEQUENCE</scope>
    <source>
        <strain evidence="2">MM31A-1</strain>
    </source>
</reference>
<accession>A0A7S3PW89</accession>
<dbReference type="EMBL" id="HBIO01003506">
    <property type="protein sequence ID" value="CAE0457565.1"/>
    <property type="molecule type" value="Transcribed_RNA"/>
</dbReference>
<organism evidence="2">
    <name type="scientific">Chaetoceros debilis</name>
    <dbReference type="NCBI Taxonomy" id="122233"/>
    <lineage>
        <taxon>Eukaryota</taxon>
        <taxon>Sar</taxon>
        <taxon>Stramenopiles</taxon>
        <taxon>Ochrophyta</taxon>
        <taxon>Bacillariophyta</taxon>
        <taxon>Coscinodiscophyceae</taxon>
        <taxon>Chaetocerotophycidae</taxon>
        <taxon>Chaetocerotales</taxon>
        <taxon>Chaetocerotaceae</taxon>
        <taxon>Chaetoceros</taxon>
    </lineage>
</organism>
<protein>
    <submittedName>
        <fullName evidence="2">Uncharacterized protein</fullName>
    </submittedName>
</protein>
<evidence type="ECO:0000256" key="1">
    <source>
        <dbReference type="ARBA" id="ARBA00023078"/>
    </source>
</evidence>
<proteinExistence type="predicted"/>
<dbReference type="InterPro" id="IPR023222">
    <property type="entry name" value="PsbQ-like_dom_sf"/>
</dbReference>
<dbReference type="SUPFAM" id="SSF101112">
    <property type="entry name" value="Oxygen-evolving enhancer protein 3"/>
    <property type="match status" value="1"/>
</dbReference>
<name>A0A7S3PW89_9STRA</name>
<dbReference type="AlphaFoldDB" id="A0A7S3PW89"/>
<evidence type="ECO:0000313" key="2">
    <source>
        <dbReference type="EMBL" id="CAE0457565.1"/>
    </source>
</evidence>
<dbReference type="Gene3D" id="1.20.120.290">
    <property type="entry name" value="Oxygen-evolving enhancer protein 3 (PsbQ), four-helix up-down bundle"/>
    <property type="match status" value="1"/>
</dbReference>
<sequence>MGDGYVARKKAILAETKNRLNNNFAYVEKKQWFNVKDELTRYMYETRGAVRGLAVSNTQKEMADDFFKAIETVYGKATTHDGAACANANAAAIKALDAFIATL</sequence>
<keyword evidence="1" id="KW-0793">Thylakoid</keyword>
<gene>
    <name evidence="2" type="ORF">CDEB00056_LOCUS2406</name>
</gene>